<feature type="domain" description="Yeast cell wall synthesis Kre9/Knh1-like N-terminal" evidence="4">
    <location>
        <begin position="22"/>
        <end position="112"/>
    </location>
</feature>
<dbReference type="Pfam" id="PF10342">
    <property type="entry name" value="Kre9_KNH"/>
    <property type="match status" value="1"/>
</dbReference>
<feature type="compositionally biased region" description="Low complexity" evidence="2">
    <location>
        <begin position="163"/>
        <end position="185"/>
    </location>
</feature>
<dbReference type="InterPro" id="IPR052479">
    <property type="entry name" value="GPI-anchor_Adhesion_Reg"/>
</dbReference>
<dbReference type="OMA" id="CDTNPEW"/>
<feature type="compositionally biased region" description="Low complexity" evidence="2">
    <location>
        <begin position="194"/>
        <end position="203"/>
    </location>
</feature>
<dbReference type="VEuPathDB" id="FungiDB:CHGG_01305"/>
<dbReference type="RefSeq" id="XP_001220526.1">
    <property type="nucleotide sequence ID" value="XM_001220525.1"/>
</dbReference>
<dbReference type="OrthoDB" id="5420143at2759"/>
<evidence type="ECO:0000256" key="1">
    <source>
        <dbReference type="ARBA" id="ARBA00022729"/>
    </source>
</evidence>
<feature type="signal peptide" evidence="3">
    <location>
        <begin position="1"/>
        <end position="16"/>
    </location>
</feature>
<name>Q2HEP9_CHAGB</name>
<reference evidence="6" key="1">
    <citation type="journal article" date="2015" name="Genome Announc.">
        <title>Draft genome sequence of the cellulolytic fungus Chaetomium globosum.</title>
        <authorList>
            <person name="Cuomo C.A."/>
            <person name="Untereiner W.A."/>
            <person name="Ma L.-J."/>
            <person name="Grabherr M."/>
            <person name="Birren B.W."/>
        </authorList>
    </citation>
    <scope>NUCLEOTIDE SEQUENCE [LARGE SCALE GENOMIC DNA]</scope>
    <source>
        <strain evidence="6">ATCC 6205 / CBS 148.51 / DSM 1962 / NBRC 6347 / NRRL 1970</strain>
    </source>
</reference>
<proteinExistence type="predicted"/>
<feature type="region of interest" description="Disordered" evidence="2">
    <location>
        <begin position="150"/>
        <end position="215"/>
    </location>
</feature>
<evidence type="ECO:0000259" key="4">
    <source>
        <dbReference type="Pfam" id="PF10342"/>
    </source>
</evidence>
<dbReference type="Proteomes" id="UP000001056">
    <property type="component" value="Unassembled WGS sequence"/>
</dbReference>
<evidence type="ECO:0000313" key="5">
    <source>
        <dbReference type="EMBL" id="EAQ93070.1"/>
    </source>
</evidence>
<dbReference type="EMBL" id="CH408029">
    <property type="protein sequence ID" value="EAQ93070.1"/>
    <property type="molecule type" value="Genomic_DNA"/>
</dbReference>
<dbReference type="AlphaFoldDB" id="Q2HEP9"/>
<dbReference type="PANTHER" id="PTHR35185:SF2">
    <property type="entry name" value="EXTRACELLULAR PROLINE-SERINE RICH PROTEIN (AFU_ORTHOLOGUE AFUA_8G07090)"/>
    <property type="match status" value="1"/>
</dbReference>
<keyword evidence="6" id="KW-1185">Reference proteome</keyword>
<dbReference type="eggNOG" id="ENOG502SQXC">
    <property type="taxonomic scope" value="Eukaryota"/>
</dbReference>
<dbReference type="InterPro" id="IPR018466">
    <property type="entry name" value="Kre9/Knh1-like_N"/>
</dbReference>
<organism evidence="5 6">
    <name type="scientific">Chaetomium globosum (strain ATCC 6205 / CBS 148.51 / DSM 1962 / NBRC 6347 / NRRL 1970)</name>
    <name type="common">Soil fungus</name>
    <dbReference type="NCBI Taxonomy" id="306901"/>
    <lineage>
        <taxon>Eukaryota</taxon>
        <taxon>Fungi</taxon>
        <taxon>Dikarya</taxon>
        <taxon>Ascomycota</taxon>
        <taxon>Pezizomycotina</taxon>
        <taxon>Sordariomycetes</taxon>
        <taxon>Sordariomycetidae</taxon>
        <taxon>Sordariales</taxon>
        <taxon>Chaetomiaceae</taxon>
        <taxon>Chaetomium</taxon>
    </lineage>
</organism>
<dbReference type="InParanoid" id="Q2HEP9"/>
<sequence length="239" mass="25206">MRVLSLFALVAPLVSAIQFQEPFANSTLKKGETYSVKWSSVDTDPTVFSIFLVNFVDWPPFYTQVASDVPTSEGEHKVTVPCDVNSSWGFQFNAINGTNVFVIHAQTPKFSIRDGDCHGAGPITPPDESSCHPVTVTETATSTVTVSPTCSLLPPSSEESATSVVVMPSAEPSAPSASVPANPEPTEGSEDVSEPTVTSPPVVGGADDGSEEDAITSTVYSTVYRDLSEVEDCAHLCSA</sequence>
<dbReference type="GeneID" id="4388331"/>
<evidence type="ECO:0000256" key="3">
    <source>
        <dbReference type="SAM" id="SignalP"/>
    </source>
</evidence>
<dbReference type="STRING" id="306901.Q2HEP9"/>
<protein>
    <recommendedName>
        <fullName evidence="4">Yeast cell wall synthesis Kre9/Knh1-like N-terminal domain-containing protein</fullName>
    </recommendedName>
</protein>
<keyword evidence="1 3" id="KW-0732">Signal</keyword>
<evidence type="ECO:0000256" key="2">
    <source>
        <dbReference type="SAM" id="MobiDB-lite"/>
    </source>
</evidence>
<accession>Q2HEP9</accession>
<dbReference type="HOGENOM" id="CLU_088315_0_0_1"/>
<feature type="chain" id="PRO_5004209422" description="Yeast cell wall synthesis Kre9/Knh1-like N-terminal domain-containing protein" evidence="3">
    <location>
        <begin position="17"/>
        <end position="239"/>
    </location>
</feature>
<dbReference type="PANTHER" id="PTHR35185">
    <property type="entry name" value="SERINE/THREONINE-RICH PROTEIN ADG2-RELATED"/>
    <property type="match status" value="1"/>
</dbReference>
<evidence type="ECO:0000313" key="6">
    <source>
        <dbReference type="Proteomes" id="UP000001056"/>
    </source>
</evidence>
<gene>
    <name evidence="5" type="ORF">CHGG_01305</name>
</gene>